<dbReference type="AlphaFoldDB" id="A0A1B7HZZ8"/>
<proteinExistence type="predicted"/>
<dbReference type="EMBL" id="LXEP01000020">
    <property type="protein sequence ID" value="OAT21301.1"/>
    <property type="molecule type" value="Genomic_DNA"/>
</dbReference>
<accession>A0A1B7HZZ8</accession>
<name>A0A1B7HZZ8_9ENTR</name>
<dbReference type="PATRIC" id="fig|1354253.4.peg.2127"/>
<evidence type="ECO:0000313" key="2">
    <source>
        <dbReference type="Proteomes" id="UP000078504"/>
    </source>
</evidence>
<reference evidence="1 2" key="1">
    <citation type="submission" date="2016-04" db="EMBL/GenBank/DDBJ databases">
        <title>ATOL: Assembling a taxonomically balanced genome-scale reconstruction of the evolutionary history of the Enterobacteriaceae.</title>
        <authorList>
            <person name="Plunkett G.III."/>
            <person name="Neeno-Eckwall E.C."/>
            <person name="Glasner J.D."/>
            <person name="Perna N.T."/>
        </authorList>
    </citation>
    <scope>NUCLEOTIDE SEQUENCE [LARGE SCALE GENOMIC DNA]</scope>
    <source>
        <strain evidence="1 2">ATCC 51604</strain>
    </source>
</reference>
<protein>
    <submittedName>
        <fullName evidence="1">Uncharacterized protein</fullName>
    </submittedName>
</protein>
<evidence type="ECO:0000313" key="1">
    <source>
        <dbReference type="EMBL" id="OAT21301.1"/>
    </source>
</evidence>
<sequence length="59" mass="6767">MFVSYQAGCPYPLTQLFFTLQSGEFAQLHIAVRSPEGHVVEYHWTPELVHQVQCSSKQD</sequence>
<organism evidence="1 2">
    <name type="scientific">Buttiauxella gaviniae ATCC 51604</name>
    <dbReference type="NCBI Taxonomy" id="1354253"/>
    <lineage>
        <taxon>Bacteria</taxon>
        <taxon>Pseudomonadati</taxon>
        <taxon>Pseudomonadota</taxon>
        <taxon>Gammaproteobacteria</taxon>
        <taxon>Enterobacterales</taxon>
        <taxon>Enterobacteriaceae</taxon>
        <taxon>Buttiauxella</taxon>
    </lineage>
</organism>
<dbReference type="Proteomes" id="UP000078504">
    <property type="component" value="Unassembled WGS sequence"/>
</dbReference>
<comment type="caution">
    <text evidence="1">The sequence shown here is derived from an EMBL/GenBank/DDBJ whole genome shotgun (WGS) entry which is preliminary data.</text>
</comment>
<gene>
    <name evidence="1" type="ORF">M977_02082</name>
</gene>